<dbReference type="PANTHER" id="PTHR42837">
    <property type="entry name" value="REGULATOR OF SIGMA-E PROTEASE RSEP"/>
    <property type="match status" value="1"/>
</dbReference>
<dbReference type="GO" id="GO:0004222">
    <property type="term" value="F:metalloendopeptidase activity"/>
    <property type="evidence" value="ECO:0007669"/>
    <property type="project" value="InterPro"/>
</dbReference>
<proteinExistence type="inferred from homology"/>
<sequence length="442" mass="48758">MSILTFLITICIVVVFHEYGHYVAARYYNVHVERFSVGFGKVLYRRVDKKGTEWAISMLPLGGYVKPLAEPRPNHPDYQVGESVQEKTAWQKVVIYAAGPTFSFLLGIIIYTFTFMIGEQQPEAIVAEPAEHSIAANAGIRAGDKIHAINGTEIYSWSEALEALSGPMTLGQTVNMQITNKWGEQKIVNLAFPPYTGNLEHTNLTKLSGLALATPTPIVQEVITGGPAEKAGLQVGDTIKAMNGQTIAQLADFIQMIQESIDKNITLTVSRHHQEVDLFIVPTIVTLEDGRTVARIQARFGANYPMTYVQYNPIDALIKAIDKTWDTALLSFKMIGKMVIGEVSLKNLSGPLTIADYSGKVAQHGWITFIQFIALISISIGVLNLLPIPGLDGGQMVIYSIEAIRGKALSDNLLRNIMIVGYGFLFLMMFFALSNDINRIFQ</sequence>
<evidence type="ECO:0000256" key="8">
    <source>
        <dbReference type="ARBA" id="ARBA00022989"/>
    </source>
</evidence>
<dbReference type="CDD" id="cd06163">
    <property type="entry name" value="S2P-M50_PDZ_RseP-like"/>
    <property type="match status" value="1"/>
</dbReference>
<comment type="subcellular location">
    <subcellularLocation>
        <location evidence="2">Membrane</location>
        <topology evidence="2">Multi-pass membrane protein</topology>
    </subcellularLocation>
</comment>
<keyword evidence="7 11" id="KW-0862">Zinc</keyword>
<dbReference type="InterPro" id="IPR001478">
    <property type="entry name" value="PDZ"/>
</dbReference>
<dbReference type="InterPro" id="IPR004387">
    <property type="entry name" value="Pept_M50_Zn"/>
</dbReference>
<dbReference type="EMBL" id="JAAGYR010000003">
    <property type="protein sequence ID" value="NEN75165.1"/>
    <property type="molecule type" value="Genomic_DNA"/>
</dbReference>
<dbReference type="InterPro" id="IPR041489">
    <property type="entry name" value="PDZ_6"/>
</dbReference>
<dbReference type="EC" id="3.4.24.-" evidence="11"/>
<reference evidence="13 14" key="1">
    <citation type="submission" date="2020-02" db="EMBL/GenBank/DDBJ databases">
        <title>Pelistega sp. NLN82 were isolated from wild rodents of the Hainan Island.</title>
        <authorList>
            <person name="Niu N."/>
            <person name="Zhou J."/>
        </authorList>
    </citation>
    <scope>NUCLEOTIDE SEQUENCE [LARGE SCALE GENOMIC DNA]</scope>
    <source>
        <strain evidence="13 14">NLN82</strain>
    </source>
</reference>
<keyword evidence="11" id="KW-0479">Metal-binding</keyword>
<dbReference type="SUPFAM" id="SSF50156">
    <property type="entry name" value="PDZ domain-like"/>
    <property type="match status" value="2"/>
</dbReference>
<dbReference type="Pfam" id="PF02163">
    <property type="entry name" value="Peptidase_M50"/>
    <property type="match status" value="1"/>
</dbReference>
<feature type="transmembrane region" description="Helical" evidence="11">
    <location>
        <begin position="93"/>
        <end position="113"/>
    </location>
</feature>
<dbReference type="NCBIfam" id="TIGR00054">
    <property type="entry name" value="RIP metalloprotease RseP"/>
    <property type="match status" value="1"/>
</dbReference>
<feature type="transmembrane region" description="Helical" evidence="11">
    <location>
        <begin position="413"/>
        <end position="433"/>
    </location>
</feature>
<comment type="cofactor">
    <cofactor evidence="1 11">
        <name>Zn(2+)</name>
        <dbReference type="ChEBI" id="CHEBI:29105"/>
    </cofactor>
</comment>
<keyword evidence="14" id="KW-1185">Reference proteome</keyword>
<feature type="transmembrane region" description="Helical" evidence="11">
    <location>
        <begin position="366"/>
        <end position="386"/>
    </location>
</feature>
<comment type="similarity">
    <text evidence="3 11">Belongs to the peptidase M50B family.</text>
</comment>
<dbReference type="SMART" id="SM00228">
    <property type="entry name" value="PDZ"/>
    <property type="match status" value="2"/>
</dbReference>
<evidence type="ECO:0000256" key="1">
    <source>
        <dbReference type="ARBA" id="ARBA00001947"/>
    </source>
</evidence>
<keyword evidence="10 11" id="KW-0472">Membrane</keyword>
<evidence type="ECO:0000256" key="4">
    <source>
        <dbReference type="ARBA" id="ARBA00022670"/>
    </source>
</evidence>
<dbReference type="PANTHER" id="PTHR42837:SF2">
    <property type="entry name" value="MEMBRANE METALLOPROTEASE ARASP2, CHLOROPLASTIC-RELATED"/>
    <property type="match status" value="1"/>
</dbReference>
<evidence type="ECO:0000313" key="13">
    <source>
        <dbReference type="EMBL" id="NEN75165.1"/>
    </source>
</evidence>
<evidence type="ECO:0000256" key="3">
    <source>
        <dbReference type="ARBA" id="ARBA00007931"/>
    </source>
</evidence>
<dbReference type="GO" id="GO:0046872">
    <property type="term" value="F:metal ion binding"/>
    <property type="evidence" value="ECO:0007669"/>
    <property type="project" value="UniProtKB-KW"/>
</dbReference>
<gene>
    <name evidence="13" type="primary">rseP</name>
    <name evidence="13" type="ORF">F9B74_02330</name>
</gene>
<evidence type="ECO:0000256" key="11">
    <source>
        <dbReference type="RuleBase" id="RU362031"/>
    </source>
</evidence>
<keyword evidence="6 11" id="KW-0378">Hydrolase</keyword>
<evidence type="ECO:0000256" key="7">
    <source>
        <dbReference type="ARBA" id="ARBA00022833"/>
    </source>
</evidence>
<dbReference type="AlphaFoldDB" id="A0A6L9Y4N5"/>
<dbReference type="PROSITE" id="PS50106">
    <property type="entry name" value="PDZ"/>
    <property type="match status" value="1"/>
</dbReference>
<dbReference type="CDD" id="cd23081">
    <property type="entry name" value="cpPDZ_EcRseP-like"/>
    <property type="match status" value="1"/>
</dbReference>
<keyword evidence="5 11" id="KW-0812">Transmembrane</keyword>
<dbReference type="Proteomes" id="UP000477651">
    <property type="component" value="Unassembled WGS sequence"/>
</dbReference>
<evidence type="ECO:0000256" key="2">
    <source>
        <dbReference type="ARBA" id="ARBA00004141"/>
    </source>
</evidence>
<dbReference type="InterPro" id="IPR008915">
    <property type="entry name" value="Peptidase_M50"/>
</dbReference>
<evidence type="ECO:0000256" key="10">
    <source>
        <dbReference type="ARBA" id="ARBA00023136"/>
    </source>
</evidence>
<name>A0A6L9Y4N5_9BURK</name>
<evidence type="ECO:0000259" key="12">
    <source>
        <dbReference type="PROSITE" id="PS50106"/>
    </source>
</evidence>
<keyword evidence="4 13" id="KW-0645">Protease</keyword>
<accession>A0A6L9Y4N5</accession>
<organism evidence="13 14">
    <name type="scientific">Pelistega ratti</name>
    <dbReference type="NCBI Taxonomy" id="2652177"/>
    <lineage>
        <taxon>Bacteria</taxon>
        <taxon>Pseudomonadati</taxon>
        <taxon>Pseudomonadota</taxon>
        <taxon>Betaproteobacteria</taxon>
        <taxon>Burkholderiales</taxon>
        <taxon>Alcaligenaceae</taxon>
        <taxon>Pelistega</taxon>
    </lineage>
</organism>
<dbReference type="InterPro" id="IPR036034">
    <property type="entry name" value="PDZ_sf"/>
</dbReference>
<keyword evidence="9 11" id="KW-0482">Metalloprotease</keyword>
<evidence type="ECO:0000313" key="14">
    <source>
        <dbReference type="Proteomes" id="UP000477651"/>
    </source>
</evidence>
<dbReference type="RefSeq" id="WP_163763896.1">
    <property type="nucleotide sequence ID" value="NZ_JAAGYR010000003.1"/>
</dbReference>
<dbReference type="GO" id="GO:0016020">
    <property type="term" value="C:membrane"/>
    <property type="evidence" value="ECO:0007669"/>
    <property type="project" value="UniProtKB-SubCell"/>
</dbReference>
<evidence type="ECO:0000256" key="5">
    <source>
        <dbReference type="ARBA" id="ARBA00022692"/>
    </source>
</evidence>
<comment type="caution">
    <text evidence="13">The sequence shown here is derived from an EMBL/GenBank/DDBJ whole genome shotgun (WGS) entry which is preliminary data.</text>
</comment>
<dbReference type="GO" id="GO:0006508">
    <property type="term" value="P:proteolysis"/>
    <property type="evidence" value="ECO:0007669"/>
    <property type="project" value="UniProtKB-KW"/>
</dbReference>
<feature type="domain" description="PDZ" evidence="12">
    <location>
        <begin position="209"/>
        <end position="247"/>
    </location>
</feature>
<protein>
    <recommendedName>
        <fullName evidence="11">Zinc metalloprotease</fullName>
        <ecNumber evidence="11">3.4.24.-</ecNumber>
    </recommendedName>
</protein>
<evidence type="ECO:0000256" key="6">
    <source>
        <dbReference type="ARBA" id="ARBA00022801"/>
    </source>
</evidence>
<dbReference type="Gene3D" id="2.30.42.10">
    <property type="match status" value="2"/>
</dbReference>
<dbReference type="Pfam" id="PF17820">
    <property type="entry name" value="PDZ_6"/>
    <property type="match status" value="2"/>
</dbReference>
<keyword evidence="8 11" id="KW-1133">Transmembrane helix</keyword>
<evidence type="ECO:0000256" key="9">
    <source>
        <dbReference type="ARBA" id="ARBA00023049"/>
    </source>
</evidence>